<keyword evidence="2" id="KW-0732">Signal</keyword>
<evidence type="ECO:0000313" key="4">
    <source>
        <dbReference type="EMBL" id="KAF8482889.1"/>
    </source>
</evidence>
<feature type="chain" id="PRO_5040306045" description="DUF7727 domain-containing protein" evidence="2">
    <location>
        <begin position="25"/>
        <end position="594"/>
    </location>
</feature>
<dbReference type="Gene3D" id="2.60.120.260">
    <property type="entry name" value="Galactose-binding domain-like"/>
    <property type="match status" value="1"/>
</dbReference>
<reference evidence="4" key="1">
    <citation type="submission" date="2019-10" db="EMBL/GenBank/DDBJ databases">
        <authorList>
            <consortium name="DOE Joint Genome Institute"/>
            <person name="Kuo A."/>
            <person name="Miyauchi S."/>
            <person name="Kiss E."/>
            <person name="Drula E."/>
            <person name="Kohler A."/>
            <person name="Sanchez-Garcia M."/>
            <person name="Andreopoulos B."/>
            <person name="Barry K.W."/>
            <person name="Bonito G."/>
            <person name="Buee M."/>
            <person name="Carver A."/>
            <person name="Chen C."/>
            <person name="Cichocki N."/>
            <person name="Clum A."/>
            <person name="Culley D."/>
            <person name="Crous P.W."/>
            <person name="Fauchery L."/>
            <person name="Girlanda M."/>
            <person name="Hayes R."/>
            <person name="Keri Z."/>
            <person name="LaButti K."/>
            <person name="Lipzen A."/>
            <person name="Lombard V."/>
            <person name="Magnuson J."/>
            <person name="Maillard F."/>
            <person name="Morin E."/>
            <person name="Murat C."/>
            <person name="Nolan M."/>
            <person name="Ohm R."/>
            <person name="Pangilinan J."/>
            <person name="Pereira M."/>
            <person name="Perotto S."/>
            <person name="Peter M."/>
            <person name="Riley R."/>
            <person name="Sitrit Y."/>
            <person name="Stielow B."/>
            <person name="Szollosi G."/>
            <person name="Zifcakova L."/>
            <person name="Stursova M."/>
            <person name="Spatafora J.W."/>
            <person name="Tedersoo L."/>
            <person name="Vaario L.-M."/>
            <person name="Yamada A."/>
            <person name="Yan M."/>
            <person name="Wang P."/>
            <person name="Xu J."/>
            <person name="Bruns T."/>
            <person name="Baldrian P."/>
            <person name="Vilgalys R."/>
            <person name="Henrissat B."/>
            <person name="Grigoriev I.V."/>
            <person name="Hibbett D."/>
            <person name="Nagy L.G."/>
            <person name="Martin F.M."/>
        </authorList>
    </citation>
    <scope>NUCLEOTIDE SEQUENCE</scope>
    <source>
        <strain evidence="4">Prilba</strain>
    </source>
</reference>
<feature type="signal peptide" evidence="2">
    <location>
        <begin position="1"/>
        <end position="24"/>
    </location>
</feature>
<evidence type="ECO:0000313" key="5">
    <source>
        <dbReference type="Proteomes" id="UP000759537"/>
    </source>
</evidence>
<dbReference type="PANTHER" id="PTHR40629:SF1">
    <property type="entry name" value="PRO41 PROTEIN"/>
    <property type="match status" value="1"/>
</dbReference>
<name>A0A9P5TBL1_9AGAM</name>
<dbReference type="PANTHER" id="PTHR40629">
    <property type="entry name" value="PRO41 PROTEIN"/>
    <property type="match status" value="1"/>
</dbReference>
<comment type="caution">
    <text evidence="4">The sequence shown here is derived from an EMBL/GenBank/DDBJ whole genome shotgun (WGS) entry which is preliminary data.</text>
</comment>
<dbReference type="Pfam" id="PF24853">
    <property type="entry name" value="DUF7727"/>
    <property type="match status" value="1"/>
</dbReference>
<feature type="transmembrane region" description="Helical" evidence="1">
    <location>
        <begin position="308"/>
        <end position="332"/>
    </location>
</feature>
<evidence type="ECO:0000256" key="1">
    <source>
        <dbReference type="SAM" id="Phobius"/>
    </source>
</evidence>
<feature type="domain" description="DUF7727" evidence="3">
    <location>
        <begin position="455"/>
        <end position="579"/>
    </location>
</feature>
<dbReference type="InterPro" id="IPR056144">
    <property type="entry name" value="DUF7727"/>
</dbReference>
<dbReference type="AlphaFoldDB" id="A0A9P5TBL1"/>
<evidence type="ECO:0000259" key="3">
    <source>
        <dbReference type="Pfam" id="PF24853"/>
    </source>
</evidence>
<evidence type="ECO:0000256" key="2">
    <source>
        <dbReference type="SAM" id="SignalP"/>
    </source>
</evidence>
<proteinExistence type="predicted"/>
<keyword evidence="1" id="KW-0472">Membrane</keyword>
<organism evidence="4 5">
    <name type="scientific">Russula ochroleuca</name>
    <dbReference type="NCBI Taxonomy" id="152965"/>
    <lineage>
        <taxon>Eukaryota</taxon>
        <taxon>Fungi</taxon>
        <taxon>Dikarya</taxon>
        <taxon>Basidiomycota</taxon>
        <taxon>Agaricomycotina</taxon>
        <taxon>Agaricomycetes</taxon>
        <taxon>Russulales</taxon>
        <taxon>Russulaceae</taxon>
        <taxon>Russula</taxon>
    </lineage>
</organism>
<feature type="transmembrane region" description="Helical" evidence="1">
    <location>
        <begin position="537"/>
        <end position="555"/>
    </location>
</feature>
<keyword evidence="5" id="KW-1185">Reference proteome</keyword>
<dbReference type="OrthoDB" id="2576082at2759"/>
<gene>
    <name evidence="4" type="ORF">DFH94DRAFT_691053</name>
</gene>
<reference evidence="4" key="2">
    <citation type="journal article" date="2020" name="Nat. Commun.">
        <title>Large-scale genome sequencing of mycorrhizal fungi provides insights into the early evolution of symbiotic traits.</title>
        <authorList>
            <person name="Miyauchi S."/>
            <person name="Kiss E."/>
            <person name="Kuo A."/>
            <person name="Drula E."/>
            <person name="Kohler A."/>
            <person name="Sanchez-Garcia M."/>
            <person name="Morin E."/>
            <person name="Andreopoulos B."/>
            <person name="Barry K.W."/>
            <person name="Bonito G."/>
            <person name="Buee M."/>
            <person name="Carver A."/>
            <person name="Chen C."/>
            <person name="Cichocki N."/>
            <person name="Clum A."/>
            <person name="Culley D."/>
            <person name="Crous P.W."/>
            <person name="Fauchery L."/>
            <person name="Girlanda M."/>
            <person name="Hayes R.D."/>
            <person name="Keri Z."/>
            <person name="LaButti K."/>
            <person name="Lipzen A."/>
            <person name="Lombard V."/>
            <person name="Magnuson J."/>
            <person name="Maillard F."/>
            <person name="Murat C."/>
            <person name="Nolan M."/>
            <person name="Ohm R.A."/>
            <person name="Pangilinan J."/>
            <person name="Pereira M.F."/>
            <person name="Perotto S."/>
            <person name="Peter M."/>
            <person name="Pfister S."/>
            <person name="Riley R."/>
            <person name="Sitrit Y."/>
            <person name="Stielow J.B."/>
            <person name="Szollosi G."/>
            <person name="Zifcakova L."/>
            <person name="Stursova M."/>
            <person name="Spatafora J.W."/>
            <person name="Tedersoo L."/>
            <person name="Vaario L.M."/>
            <person name="Yamada A."/>
            <person name="Yan M."/>
            <person name="Wang P."/>
            <person name="Xu J."/>
            <person name="Bruns T."/>
            <person name="Baldrian P."/>
            <person name="Vilgalys R."/>
            <person name="Dunand C."/>
            <person name="Henrissat B."/>
            <person name="Grigoriev I.V."/>
            <person name="Hibbett D."/>
            <person name="Nagy L.G."/>
            <person name="Martin F.M."/>
        </authorList>
    </citation>
    <scope>NUCLEOTIDE SEQUENCE</scope>
    <source>
        <strain evidence="4">Prilba</strain>
    </source>
</reference>
<accession>A0A9P5TBL1</accession>
<protein>
    <recommendedName>
        <fullName evidence="3">DUF7727 domain-containing protein</fullName>
    </recommendedName>
</protein>
<dbReference type="Proteomes" id="UP000759537">
    <property type="component" value="Unassembled WGS sequence"/>
</dbReference>
<sequence>MFPVRGFTSTLLATSLTFFLSDSADDTSPLISYSPAGAWTDSPSNDSNAMSYSQRSWHTSSSYGTGIWFFGAKRPRYGPYSISIDGQSVSGNAQSQNSSFQQLLGGSYIDLDSIVFETQISSTNPVITYSPAPDWVFTNMQGCFNDTLHFTQTGGAQARFAFNGDAVAIYGAVSLADYTVTTDGVPQSFQSCSDGLTSNVHVGTLLYFTGSLTSGPHNLTLTANPAQSGRYNASTLIGIDRIVVFNASNGTTTKNDHGSVTQPSLVDLPHKMAEAHLALATSSLTGNNLAKNMTQGYTQRHSSKRLNAAVIGGGIAGIIILLLLITLAILLFRRRGPQERSLYRKISIRQPKTPILPMQPPPKPSISLPNPFLDPGDLEKIAPFSIPLEPNENPFTNDARTKLPWVPEACVTRDAYDGRSGKLQVQSKAWPTAPTRRVRPPTLKIPLGGRSVWPTGNTDTVWAGYFGLVYRKFFWDFVSGIMRNPGGLQPANQDAFFIDIIVKAPIIPIFSIILGLVIVAFEYPAPFMKGIAAQRSLISRVVLLFFQAFFAIFFYQGTNGAIWSLVAILGYTRAMMLGEVMKEAEDNKGGKEHV</sequence>
<dbReference type="EMBL" id="WHVB01000005">
    <property type="protein sequence ID" value="KAF8482889.1"/>
    <property type="molecule type" value="Genomic_DNA"/>
</dbReference>
<keyword evidence="1" id="KW-1133">Transmembrane helix</keyword>
<keyword evidence="1" id="KW-0812">Transmembrane</keyword>